<dbReference type="PaxDb" id="55529-EKX50910"/>
<dbReference type="EMBL" id="JH992977">
    <property type="protein sequence ID" value="EKX50910.1"/>
    <property type="molecule type" value="Genomic_DNA"/>
</dbReference>
<keyword evidence="3" id="KW-1185">Reference proteome</keyword>
<dbReference type="AlphaFoldDB" id="L1JRV1"/>
<reference evidence="2" key="3">
    <citation type="submission" date="2016-03" db="UniProtKB">
        <authorList>
            <consortium name="EnsemblProtists"/>
        </authorList>
    </citation>
    <scope>IDENTIFICATION</scope>
</reference>
<gene>
    <name evidence="1" type="ORF">GUITHDRAFT_151111</name>
</gene>
<protein>
    <submittedName>
        <fullName evidence="1 2">Uncharacterized protein</fullName>
    </submittedName>
</protein>
<name>L1JRV1_GUITC</name>
<evidence type="ECO:0000313" key="1">
    <source>
        <dbReference type="EMBL" id="EKX50910.1"/>
    </source>
</evidence>
<organism evidence="1">
    <name type="scientific">Guillardia theta (strain CCMP2712)</name>
    <name type="common">Cryptophyte</name>
    <dbReference type="NCBI Taxonomy" id="905079"/>
    <lineage>
        <taxon>Eukaryota</taxon>
        <taxon>Cryptophyceae</taxon>
        <taxon>Pyrenomonadales</taxon>
        <taxon>Geminigeraceae</taxon>
        <taxon>Guillardia</taxon>
    </lineage>
</organism>
<dbReference type="GeneID" id="17307588"/>
<dbReference type="Proteomes" id="UP000011087">
    <property type="component" value="Unassembled WGS sequence"/>
</dbReference>
<feature type="non-terminal residue" evidence="1">
    <location>
        <position position="1"/>
    </location>
</feature>
<reference evidence="1 3" key="1">
    <citation type="journal article" date="2012" name="Nature">
        <title>Algal genomes reveal evolutionary mosaicism and the fate of nucleomorphs.</title>
        <authorList>
            <consortium name="DOE Joint Genome Institute"/>
            <person name="Curtis B.A."/>
            <person name="Tanifuji G."/>
            <person name="Burki F."/>
            <person name="Gruber A."/>
            <person name="Irimia M."/>
            <person name="Maruyama S."/>
            <person name="Arias M.C."/>
            <person name="Ball S.G."/>
            <person name="Gile G.H."/>
            <person name="Hirakawa Y."/>
            <person name="Hopkins J.F."/>
            <person name="Kuo A."/>
            <person name="Rensing S.A."/>
            <person name="Schmutz J."/>
            <person name="Symeonidi A."/>
            <person name="Elias M."/>
            <person name="Eveleigh R.J."/>
            <person name="Herman E.K."/>
            <person name="Klute M.J."/>
            <person name="Nakayama T."/>
            <person name="Obornik M."/>
            <person name="Reyes-Prieto A."/>
            <person name="Armbrust E.V."/>
            <person name="Aves S.J."/>
            <person name="Beiko R.G."/>
            <person name="Coutinho P."/>
            <person name="Dacks J.B."/>
            <person name="Durnford D.G."/>
            <person name="Fast N.M."/>
            <person name="Green B.R."/>
            <person name="Grisdale C.J."/>
            <person name="Hempel F."/>
            <person name="Henrissat B."/>
            <person name="Hoppner M.P."/>
            <person name="Ishida K."/>
            <person name="Kim E."/>
            <person name="Koreny L."/>
            <person name="Kroth P.G."/>
            <person name="Liu Y."/>
            <person name="Malik S.B."/>
            <person name="Maier U.G."/>
            <person name="McRose D."/>
            <person name="Mock T."/>
            <person name="Neilson J.A."/>
            <person name="Onodera N.T."/>
            <person name="Poole A.M."/>
            <person name="Pritham E.J."/>
            <person name="Richards T.A."/>
            <person name="Rocap G."/>
            <person name="Roy S.W."/>
            <person name="Sarai C."/>
            <person name="Schaack S."/>
            <person name="Shirato S."/>
            <person name="Slamovits C.H."/>
            <person name="Spencer D.F."/>
            <person name="Suzuki S."/>
            <person name="Worden A.Z."/>
            <person name="Zauner S."/>
            <person name="Barry K."/>
            <person name="Bell C."/>
            <person name="Bharti A.K."/>
            <person name="Crow J.A."/>
            <person name="Grimwood J."/>
            <person name="Kramer R."/>
            <person name="Lindquist E."/>
            <person name="Lucas S."/>
            <person name="Salamov A."/>
            <person name="McFadden G.I."/>
            <person name="Lane C.E."/>
            <person name="Keeling P.J."/>
            <person name="Gray M.W."/>
            <person name="Grigoriev I.V."/>
            <person name="Archibald J.M."/>
        </authorList>
    </citation>
    <scope>NUCLEOTIDE SEQUENCE</scope>
    <source>
        <strain evidence="1 3">CCMP2712</strain>
    </source>
</reference>
<reference evidence="3" key="2">
    <citation type="submission" date="2012-11" db="EMBL/GenBank/DDBJ databases">
        <authorList>
            <person name="Kuo A."/>
            <person name="Curtis B.A."/>
            <person name="Tanifuji G."/>
            <person name="Burki F."/>
            <person name="Gruber A."/>
            <person name="Irimia M."/>
            <person name="Maruyama S."/>
            <person name="Arias M.C."/>
            <person name="Ball S.G."/>
            <person name="Gile G.H."/>
            <person name="Hirakawa Y."/>
            <person name="Hopkins J.F."/>
            <person name="Rensing S.A."/>
            <person name="Schmutz J."/>
            <person name="Symeonidi A."/>
            <person name="Elias M."/>
            <person name="Eveleigh R.J."/>
            <person name="Herman E.K."/>
            <person name="Klute M.J."/>
            <person name="Nakayama T."/>
            <person name="Obornik M."/>
            <person name="Reyes-Prieto A."/>
            <person name="Armbrust E.V."/>
            <person name="Aves S.J."/>
            <person name="Beiko R.G."/>
            <person name="Coutinho P."/>
            <person name="Dacks J.B."/>
            <person name="Durnford D.G."/>
            <person name="Fast N.M."/>
            <person name="Green B.R."/>
            <person name="Grisdale C."/>
            <person name="Hempe F."/>
            <person name="Henrissat B."/>
            <person name="Hoppner M.P."/>
            <person name="Ishida K.-I."/>
            <person name="Kim E."/>
            <person name="Koreny L."/>
            <person name="Kroth P.G."/>
            <person name="Liu Y."/>
            <person name="Malik S.-B."/>
            <person name="Maier U.G."/>
            <person name="McRose D."/>
            <person name="Mock T."/>
            <person name="Neilson J.A."/>
            <person name="Onodera N.T."/>
            <person name="Poole A.M."/>
            <person name="Pritham E.J."/>
            <person name="Richards T.A."/>
            <person name="Rocap G."/>
            <person name="Roy S.W."/>
            <person name="Sarai C."/>
            <person name="Schaack S."/>
            <person name="Shirato S."/>
            <person name="Slamovits C.H."/>
            <person name="Spencer D.F."/>
            <person name="Suzuki S."/>
            <person name="Worden A.Z."/>
            <person name="Zauner S."/>
            <person name="Barry K."/>
            <person name="Bell C."/>
            <person name="Bharti A.K."/>
            <person name="Crow J.A."/>
            <person name="Grimwood J."/>
            <person name="Kramer R."/>
            <person name="Lindquist E."/>
            <person name="Lucas S."/>
            <person name="Salamov A."/>
            <person name="McFadden G.I."/>
            <person name="Lane C.E."/>
            <person name="Keeling P.J."/>
            <person name="Gray M.W."/>
            <person name="Grigoriev I.V."/>
            <person name="Archibald J.M."/>
        </authorList>
    </citation>
    <scope>NUCLEOTIDE SEQUENCE</scope>
    <source>
        <strain evidence="3">CCMP2712</strain>
    </source>
</reference>
<dbReference type="KEGG" id="gtt:GUITHDRAFT_151111"/>
<dbReference type="EnsemblProtists" id="EKX50910">
    <property type="protein sequence ID" value="EKX50910"/>
    <property type="gene ID" value="GUITHDRAFT_151111"/>
</dbReference>
<evidence type="ECO:0000313" key="2">
    <source>
        <dbReference type="EnsemblProtists" id="EKX50910"/>
    </source>
</evidence>
<evidence type="ECO:0000313" key="3">
    <source>
        <dbReference type="Proteomes" id="UP000011087"/>
    </source>
</evidence>
<dbReference type="HOGENOM" id="CLU_2712509_0_0_1"/>
<dbReference type="RefSeq" id="XP_005837890.1">
    <property type="nucleotide sequence ID" value="XM_005837833.1"/>
</dbReference>
<sequence>RKCPICKTRYSTNSIRTIPQICTKACSRCRWAFKDIDLKTVEDYAVFTDALVLKCLRFLQTHQARNFEDKRRG</sequence>
<accession>L1JRV1</accession>
<proteinExistence type="predicted"/>